<accession>A0A9Q0XKZ4</accession>
<dbReference type="GO" id="GO:0000902">
    <property type="term" value="P:cell morphogenesis"/>
    <property type="evidence" value="ECO:0007669"/>
    <property type="project" value="InterPro"/>
</dbReference>
<evidence type="ECO:0000313" key="3">
    <source>
        <dbReference type="EMBL" id="KAJ7317360.1"/>
    </source>
</evidence>
<reference evidence="3" key="1">
    <citation type="journal article" date="2023" name="DNA Res.">
        <title>Chromosome-level genome assembly of Phrynocephalus forsythii using third-generation DNA sequencing and Hi-C analysis.</title>
        <authorList>
            <person name="Qi Y."/>
            <person name="Zhao W."/>
            <person name="Zhao Y."/>
            <person name="Niu C."/>
            <person name="Cao S."/>
            <person name="Zhang Y."/>
        </authorList>
    </citation>
    <scope>NUCLEOTIDE SEQUENCE</scope>
    <source>
        <tissue evidence="3">Muscle</tissue>
    </source>
</reference>
<feature type="region of interest" description="Disordered" evidence="1">
    <location>
        <begin position="113"/>
        <end position="140"/>
    </location>
</feature>
<feature type="transmembrane region" description="Helical" evidence="2">
    <location>
        <begin position="20"/>
        <end position="45"/>
    </location>
</feature>
<dbReference type="AlphaFoldDB" id="A0A9Q0XKZ4"/>
<keyword evidence="2" id="KW-1133">Transmembrane helix</keyword>
<protein>
    <recommendedName>
        <fullName evidence="5">Leukocyte-specific transcript 1 protein</fullName>
    </recommendedName>
</protein>
<dbReference type="EMBL" id="JAPFRF010000011">
    <property type="protein sequence ID" value="KAJ7317360.1"/>
    <property type="molecule type" value="Genomic_DNA"/>
</dbReference>
<dbReference type="Proteomes" id="UP001142489">
    <property type="component" value="Unassembled WGS sequence"/>
</dbReference>
<dbReference type="GO" id="GO:0006955">
    <property type="term" value="P:immune response"/>
    <property type="evidence" value="ECO:0007669"/>
    <property type="project" value="InterPro"/>
</dbReference>
<dbReference type="GO" id="GO:0016020">
    <property type="term" value="C:membrane"/>
    <property type="evidence" value="ECO:0007669"/>
    <property type="project" value="InterPro"/>
</dbReference>
<proteinExistence type="predicted"/>
<evidence type="ECO:0008006" key="5">
    <source>
        <dbReference type="Google" id="ProtNLM"/>
    </source>
</evidence>
<keyword evidence="4" id="KW-1185">Reference proteome</keyword>
<evidence type="ECO:0000313" key="4">
    <source>
        <dbReference type="Proteomes" id="UP001142489"/>
    </source>
</evidence>
<gene>
    <name evidence="3" type="ORF">JRQ81_003522</name>
</gene>
<organism evidence="3 4">
    <name type="scientific">Phrynocephalus forsythii</name>
    <dbReference type="NCBI Taxonomy" id="171643"/>
    <lineage>
        <taxon>Eukaryota</taxon>
        <taxon>Metazoa</taxon>
        <taxon>Chordata</taxon>
        <taxon>Craniata</taxon>
        <taxon>Vertebrata</taxon>
        <taxon>Euteleostomi</taxon>
        <taxon>Lepidosauria</taxon>
        <taxon>Squamata</taxon>
        <taxon>Bifurcata</taxon>
        <taxon>Unidentata</taxon>
        <taxon>Episquamata</taxon>
        <taxon>Toxicofera</taxon>
        <taxon>Iguania</taxon>
        <taxon>Acrodonta</taxon>
        <taxon>Agamidae</taxon>
        <taxon>Agaminae</taxon>
        <taxon>Phrynocephalus</taxon>
    </lineage>
</organism>
<keyword evidence="2" id="KW-0472">Membrane</keyword>
<dbReference type="OrthoDB" id="9717492at2759"/>
<comment type="caution">
    <text evidence="3">The sequence shown here is derived from an EMBL/GenBank/DDBJ whole genome shotgun (WGS) entry which is preliminary data.</text>
</comment>
<keyword evidence="2" id="KW-0812">Transmembrane</keyword>
<sequence length="140" mass="14943">MSHPNDNSSCNFYKGCTLSLPILIGAAAVIFLMILTILILSICLCRVCKKLKKRKLTEGMGEEEEANLHYAELQNLPVPNRGQCNGGRCEAAAALAVAQNSDYATVAELKAEEDGGCDQGPIEDNSGCGGVENQPPVEME</sequence>
<dbReference type="Pfam" id="PF05083">
    <property type="entry name" value="LST1"/>
    <property type="match status" value="1"/>
</dbReference>
<name>A0A9Q0XKZ4_9SAUR</name>
<dbReference type="InterPro" id="IPR007775">
    <property type="entry name" value="Leukocyte-sp_tscrpt_1_LST1"/>
</dbReference>
<evidence type="ECO:0000256" key="2">
    <source>
        <dbReference type="SAM" id="Phobius"/>
    </source>
</evidence>
<evidence type="ECO:0000256" key="1">
    <source>
        <dbReference type="SAM" id="MobiDB-lite"/>
    </source>
</evidence>